<evidence type="ECO:0000256" key="1">
    <source>
        <dbReference type="ARBA" id="ARBA00000843"/>
    </source>
</evidence>
<evidence type="ECO:0000256" key="9">
    <source>
        <dbReference type="ARBA" id="ARBA00022801"/>
    </source>
</evidence>
<keyword evidence="6" id="KW-0004">4Fe-4S</keyword>
<organism evidence="16 17">
    <name type="scientific">Arcicella rosea</name>
    <dbReference type="NCBI Taxonomy" id="502909"/>
    <lineage>
        <taxon>Bacteria</taxon>
        <taxon>Pseudomonadati</taxon>
        <taxon>Bacteroidota</taxon>
        <taxon>Cytophagia</taxon>
        <taxon>Cytophagales</taxon>
        <taxon>Flectobacillaceae</taxon>
        <taxon>Arcicella</taxon>
    </lineage>
</organism>
<dbReference type="NCBIfam" id="TIGR01084">
    <property type="entry name" value="mutY"/>
    <property type="match status" value="1"/>
</dbReference>
<accession>A0A841EXL5</accession>
<gene>
    <name evidence="16" type="ORF">HNP25_002874</name>
</gene>
<evidence type="ECO:0000256" key="8">
    <source>
        <dbReference type="ARBA" id="ARBA00022763"/>
    </source>
</evidence>
<keyword evidence="12" id="KW-0234">DNA repair</keyword>
<dbReference type="GO" id="GO:0006298">
    <property type="term" value="P:mismatch repair"/>
    <property type="evidence" value="ECO:0007669"/>
    <property type="project" value="TreeGrafter"/>
</dbReference>
<protein>
    <recommendedName>
        <fullName evidence="5 14">Adenine DNA glycosylase</fullName>
        <ecNumber evidence="4 14">3.2.2.31</ecNumber>
    </recommendedName>
</protein>
<evidence type="ECO:0000256" key="14">
    <source>
        <dbReference type="RuleBase" id="RU365096"/>
    </source>
</evidence>
<dbReference type="Gene3D" id="1.10.340.30">
    <property type="entry name" value="Hypothetical protein, domain 2"/>
    <property type="match status" value="1"/>
</dbReference>
<dbReference type="GO" id="GO:0034039">
    <property type="term" value="F:8-oxo-7,8-dihydroguanine DNA N-glycosylase activity"/>
    <property type="evidence" value="ECO:0007669"/>
    <property type="project" value="TreeGrafter"/>
</dbReference>
<dbReference type="SUPFAM" id="SSF48150">
    <property type="entry name" value="DNA-glycosylase"/>
    <property type="match status" value="1"/>
</dbReference>
<comment type="similarity">
    <text evidence="3 14">Belongs to the Nth/MutY family.</text>
</comment>
<dbReference type="GO" id="GO:0035485">
    <property type="term" value="F:adenine/guanine mispair binding"/>
    <property type="evidence" value="ECO:0007669"/>
    <property type="project" value="TreeGrafter"/>
</dbReference>
<keyword evidence="10 14" id="KW-0408">Iron</keyword>
<reference evidence="16 17" key="1">
    <citation type="submission" date="2020-08" db="EMBL/GenBank/DDBJ databases">
        <title>Functional genomics of gut bacteria from endangered species of beetles.</title>
        <authorList>
            <person name="Carlos-Shanley C."/>
        </authorList>
    </citation>
    <scope>NUCLEOTIDE SEQUENCE [LARGE SCALE GENOMIC DNA]</scope>
    <source>
        <strain evidence="16 17">S00070</strain>
    </source>
</reference>
<comment type="function">
    <text evidence="2">Adenine glycosylase active on G-A mispairs. MutY also corrects error-prone DNA synthesis past GO lesions which are due to the oxidatively damaged form of guanine: 7,8-dihydro-8-oxoguanine (8-oxo-dGTP).</text>
</comment>
<keyword evidence="17" id="KW-1185">Reference proteome</keyword>
<evidence type="ECO:0000256" key="7">
    <source>
        <dbReference type="ARBA" id="ARBA00022723"/>
    </source>
</evidence>
<dbReference type="InterPro" id="IPR015797">
    <property type="entry name" value="NUDIX_hydrolase-like_dom_sf"/>
</dbReference>
<evidence type="ECO:0000313" key="17">
    <source>
        <dbReference type="Proteomes" id="UP000524404"/>
    </source>
</evidence>
<dbReference type="FunFam" id="1.10.340.30:FF:000010">
    <property type="entry name" value="Adenine DNA glycosylase"/>
    <property type="match status" value="1"/>
</dbReference>
<dbReference type="Pfam" id="PF00633">
    <property type="entry name" value="HHH"/>
    <property type="match status" value="1"/>
</dbReference>
<dbReference type="InterPro" id="IPR023170">
    <property type="entry name" value="HhH_base_excis_C"/>
</dbReference>
<dbReference type="GO" id="GO:0006284">
    <property type="term" value="P:base-excision repair"/>
    <property type="evidence" value="ECO:0007669"/>
    <property type="project" value="UniProtKB-UniRule"/>
</dbReference>
<evidence type="ECO:0000256" key="3">
    <source>
        <dbReference type="ARBA" id="ARBA00008343"/>
    </source>
</evidence>
<keyword evidence="11" id="KW-0411">Iron-sulfur</keyword>
<dbReference type="Gene3D" id="3.90.79.10">
    <property type="entry name" value="Nucleoside Triphosphate Pyrophosphohydrolase"/>
    <property type="match status" value="1"/>
</dbReference>
<proteinExistence type="inferred from homology"/>
<dbReference type="GO" id="GO:0051539">
    <property type="term" value="F:4 iron, 4 sulfur cluster binding"/>
    <property type="evidence" value="ECO:0007669"/>
    <property type="project" value="UniProtKB-UniRule"/>
</dbReference>
<dbReference type="GO" id="GO:0046872">
    <property type="term" value="F:metal ion binding"/>
    <property type="evidence" value="ECO:0007669"/>
    <property type="project" value="UniProtKB-UniRule"/>
</dbReference>
<evidence type="ECO:0000313" key="16">
    <source>
        <dbReference type="EMBL" id="MBB6004211.1"/>
    </source>
</evidence>
<evidence type="ECO:0000256" key="13">
    <source>
        <dbReference type="ARBA" id="ARBA00023295"/>
    </source>
</evidence>
<dbReference type="SMART" id="SM00478">
    <property type="entry name" value="ENDO3c"/>
    <property type="match status" value="1"/>
</dbReference>
<dbReference type="CDD" id="cd03431">
    <property type="entry name" value="NUDIX_DNA_Glycosylase_C-MutY"/>
    <property type="match status" value="1"/>
</dbReference>
<evidence type="ECO:0000256" key="10">
    <source>
        <dbReference type="ARBA" id="ARBA00023004"/>
    </source>
</evidence>
<dbReference type="AlphaFoldDB" id="A0A841EXL5"/>
<keyword evidence="13 14" id="KW-0326">Glycosidase</keyword>
<evidence type="ECO:0000256" key="4">
    <source>
        <dbReference type="ARBA" id="ARBA00012045"/>
    </source>
</evidence>
<dbReference type="GO" id="GO:0000701">
    <property type="term" value="F:purine-specific mismatch base pair DNA N-glycosylase activity"/>
    <property type="evidence" value="ECO:0007669"/>
    <property type="project" value="UniProtKB-EC"/>
</dbReference>
<comment type="catalytic activity">
    <reaction evidence="1 14">
        <text>Hydrolyzes free adenine bases from 7,8-dihydro-8-oxoguanine:adenine mismatched double-stranded DNA, leaving an apurinic site.</text>
        <dbReference type="EC" id="3.2.2.31"/>
    </reaction>
</comment>
<dbReference type="GO" id="GO:0032357">
    <property type="term" value="F:oxidized purine DNA binding"/>
    <property type="evidence" value="ECO:0007669"/>
    <property type="project" value="TreeGrafter"/>
</dbReference>
<dbReference type="InterPro" id="IPR044298">
    <property type="entry name" value="MIG/MutY"/>
</dbReference>
<dbReference type="SUPFAM" id="SSF55811">
    <property type="entry name" value="Nudix"/>
    <property type="match status" value="1"/>
</dbReference>
<feature type="domain" description="HhH-GPD" evidence="15">
    <location>
        <begin position="46"/>
        <end position="197"/>
    </location>
</feature>
<dbReference type="InterPro" id="IPR000445">
    <property type="entry name" value="HhH_motif"/>
</dbReference>
<evidence type="ECO:0000256" key="2">
    <source>
        <dbReference type="ARBA" id="ARBA00002933"/>
    </source>
</evidence>
<dbReference type="Pfam" id="PF14815">
    <property type="entry name" value="NUDIX_4"/>
    <property type="match status" value="1"/>
</dbReference>
<evidence type="ECO:0000256" key="11">
    <source>
        <dbReference type="ARBA" id="ARBA00023014"/>
    </source>
</evidence>
<dbReference type="EC" id="3.2.2.31" evidence="4 14"/>
<dbReference type="CDD" id="cd00056">
    <property type="entry name" value="ENDO3c"/>
    <property type="match status" value="1"/>
</dbReference>
<dbReference type="PANTHER" id="PTHR42944:SF1">
    <property type="entry name" value="ADENINE DNA GLYCOSYLASE"/>
    <property type="match status" value="1"/>
</dbReference>
<dbReference type="InterPro" id="IPR003265">
    <property type="entry name" value="HhH-GPD_domain"/>
</dbReference>
<dbReference type="PANTHER" id="PTHR42944">
    <property type="entry name" value="ADENINE DNA GLYCOSYLASE"/>
    <property type="match status" value="1"/>
</dbReference>
<dbReference type="Proteomes" id="UP000524404">
    <property type="component" value="Unassembled WGS sequence"/>
</dbReference>
<name>A0A841EXL5_9BACT</name>
<dbReference type="InterPro" id="IPR005760">
    <property type="entry name" value="A/G_AdeGlyc_MutY"/>
</dbReference>
<comment type="cofactor">
    <cofactor evidence="14">
        <name>[4Fe-4S] cluster</name>
        <dbReference type="ChEBI" id="CHEBI:49883"/>
    </cofactor>
    <text evidence="14">Binds 1 [4Fe-4S] cluster.</text>
</comment>
<keyword evidence="8 14" id="KW-0227">DNA damage</keyword>
<keyword evidence="7" id="KW-0479">Metal-binding</keyword>
<evidence type="ECO:0000256" key="5">
    <source>
        <dbReference type="ARBA" id="ARBA00022023"/>
    </source>
</evidence>
<dbReference type="Pfam" id="PF00730">
    <property type="entry name" value="HhH-GPD"/>
    <property type="match status" value="1"/>
</dbReference>
<evidence type="ECO:0000259" key="15">
    <source>
        <dbReference type="SMART" id="SM00478"/>
    </source>
</evidence>
<dbReference type="EMBL" id="JACHKT010000020">
    <property type="protein sequence ID" value="MBB6004211.1"/>
    <property type="molecule type" value="Genomic_DNA"/>
</dbReference>
<dbReference type="RefSeq" id="WP_310587173.1">
    <property type="nucleotide sequence ID" value="NZ_JACHKT010000020.1"/>
</dbReference>
<dbReference type="InterPro" id="IPR011257">
    <property type="entry name" value="DNA_glycosylase"/>
</dbReference>
<keyword evidence="9 16" id="KW-0378">Hydrolase</keyword>
<evidence type="ECO:0000256" key="6">
    <source>
        <dbReference type="ARBA" id="ARBA00022485"/>
    </source>
</evidence>
<sequence length="363" mass="42255">MNKQTTHPLKNDFFSKKITNWYLQHKRDLPWRNTQNPYYIWLSEIILQQTRVAQGMPYYYKFVEAFPTVQDLANADENEVLRLWQGLGYYSRARNLHKTAKMVVEDYNGIFPEKYSELLKLKGIGTYTAAAIASFAFGEKVAVLDGNVYRVLSRVFGEVTDISGKDAKKVFTQLAESVLPTSNSATHNQAIMEFGAIQCTPASPNCMFCTLSMECVANASGQVAHLPVKSKKVKVKERFFNYFIIEQNGIFAMRKRLGRDVWEGMYDFYLKEIEENIQDLSYLAMEDTFLSELIKESLIKRESSIYTHILTHQRIQTKFWHLEVNNSFLLHLPQELEWYNLNEVDDLPKSTLVNNYLKEYVFE</sequence>
<evidence type="ECO:0000256" key="12">
    <source>
        <dbReference type="ARBA" id="ARBA00023204"/>
    </source>
</evidence>
<comment type="caution">
    <text evidence="16">The sequence shown here is derived from an EMBL/GenBank/DDBJ whole genome shotgun (WGS) entry which is preliminary data.</text>
</comment>
<dbReference type="InterPro" id="IPR029119">
    <property type="entry name" value="MutY_C"/>
</dbReference>
<dbReference type="Gene3D" id="1.10.1670.10">
    <property type="entry name" value="Helix-hairpin-Helix base-excision DNA repair enzymes (C-terminal)"/>
    <property type="match status" value="1"/>
</dbReference>